<reference evidence="1 2" key="1">
    <citation type="submission" date="2019-02" db="EMBL/GenBank/DDBJ databases">
        <title>Deep-cultivation of Planctomycetes and their phenomic and genomic characterization uncovers novel biology.</title>
        <authorList>
            <person name="Wiegand S."/>
            <person name="Jogler M."/>
            <person name="Boedeker C."/>
            <person name="Pinto D."/>
            <person name="Vollmers J."/>
            <person name="Rivas-Marin E."/>
            <person name="Kohn T."/>
            <person name="Peeters S.H."/>
            <person name="Heuer A."/>
            <person name="Rast P."/>
            <person name="Oberbeckmann S."/>
            <person name="Bunk B."/>
            <person name="Jeske O."/>
            <person name="Meyerdierks A."/>
            <person name="Storesund J.E."/>
            <person name="Kallscheuer N."/>
            <person name="Luecker S."/>
            <person name="Lage O.M."/>
            <person name="Pohl T."/>
            <person name="Merkel B.J."/>
            <person name="Hornburger P."/>
            <person name="Mueller R.-W."/>
            <person name="Bruemmer F."/>
            <person name="Labrenz M."/>
            <person name="Spormann A.M."/>
            <person name="Op den Camp H."/>
            <person name="Overmann J."/>
            <person name="Amann R."/>
            <person name="Jetten M.S.M."/>
            <person name="Mascher T."/>
            <person name="Medema M.H."/>
            <person name="Devos D.P."/>
            <person name="Kaster A.-K."/>
            <person name="Ovreas L."/>
            <person name="Rohde M."/>
            <person name="Galperin M.Y."/>
            <person name="Jogler C."/>
        </authorList>
    </citation>
    <scope>NUCLEOTIDE SEQUENCE [LARGE SCALE GENOMIC DNA]</scope>
    <source>
        <strain evidence="1 2">Spb1</strain>
    </source>
</reference>
<dbReference type="AlphaFoldDB" id="A0A518GNX9"/>
<dbReference type="EMBL" id="CP036299">
    <property type="protein sequence ID" value="QDV30286.1"/>
    <property type="molecule type" value="Genomic_DNA"/>
</dbReference>
<name>A0A518GNX9_9PLAN</name>
<proteinExistence type="predicted"/>
<organism evidence="1 2">
    <name type="scientific">Planctopirus ephydatiae</name>
    <dbReference type="NCBI Taxonomy" id="2528019"/>
    <lineage>
        <taxon>Bacteria</taxon>
        <taxon>Pseudomonadati</taxon>
        <taxon>Planctomycetota</taxon>
        <taxon>Planctomycetia</taxon>
        <taxon>Planctomycetales</taxon>
        <taxon>Planctomycetaceae</taxon>
        <taxon>Planctopirus</taxon>
    </lineage>
</organism>
<dbReference type="RefSeq" id="WP_145299409.1">
    <property type="nucleotide sequence ID" value="NZ_CP036299.1"/>
</dbReference>
<evidence type="ECO:0000313" key="2">
    <source>
        <dbReference type="Proteomes" id="UP000315349"/>
    </source>
</evidence>
<protein>
    <submittedName>
        <fullName evidence="1">Uncharacterized protein</fullName>
    </submittedName>
</protein>
<dbReference type="KEGG" id="peh:Spb1_22150"/>
<accession>A0A518GNX9</accession>
<dbReference type="Proteomes" id="UP000315349">
    <property type="component" value="Chromosome"/>
</dbReference>
<gene>
    <name evidence="1" type="ORF">Spb1_22150</name>
</gene>
<keyword evidence="2" id="KW-1185">Reference proteome</keyword>
<sequence length="167" mass="19406">MRTCRSRLGAYIWDERSKKGIKRTKLARMIGCERESIVMLEDRGDDIEGILPKVIEVLSLDPKIIEQRLADDRQIRLDWLKWCGQPDKPVILAARKPISCPVNIPNAVVRAGNETIEAYARDFARDWNRTIELFVRNHVRFIISPSGEIDINELGFYEPWLDEMVEL</sequence>
<evidence type="ECO:0000313" key="1">
    <source>
        <dbReference type="EMBL" id="QDV30286.1"/>
    </source>
</evidence>